<evidence type="ECO:0000313" key="2">
    <source>
        <dbReference type="EMBL" id="KJV69086.1"/>
    </source>
</evidence>
<reference evidence="2 3" key="1">
    <citation type="submission" date="2015-02" db="EMBL/GenBank/DDBJ databases">
        <title>Genome Sequencing of Rickettsiales.</title>
        <authorList>
            <person name="Daugherty S.C."/>
            <person name="Su Q."/>
            <person name="Abolude K."/>
            <person name="Beier-Sexton M."/>
            <person name="Carlyon J.A."/>
            <person name="Carter R."/>
            <person name="Day N.P."/>
            <person name="Dumler S.J."/>
            <person name="Dyachenko V."/>
            <person name="Godinez A."/>
            <person name="Kurtti T.J."/>
            <person name="Lichay M."/>
            <person name="Mullins K.E."/>
            <person name="Ott S."/>
            <person name="Pappas-Brown V."/>
            <person name="Paris D.H."/>
            <person name="Patel P."/>
            <person name="Richards A.L."/>
            <person name="Sadzewicz L."/>
            <person name="Sears K."/>
            <person name="Seidman D."/>
            <person name="Sengamalay N."/>
            <person name="Stenos J."/>
            <person name="Tallon L.J."/>
            <person name="Vincent G."/>
            <person name="Fraser C.M."/>
            <person name="Munderloh U."/>
            <person name="Dunning-Hotopp J.C."/>
        </authorList>
    </citation>
    <scope>NUCLEOTIDE SEQUENCE [LARGE SCALE GENOMIC DNA]</scope>
    <source>
        <strain evidence="2 3">RAC413</strain>
    </source>
</reference>
<dbReference type="AlphaFoldDB" id="A0A0F3NMV9"/>
<evidence type="ECO:0000313" key="3">
    <source>
        <dbReference type="Proteomes" id="UP000033562"/>
    </source>
</evidence>
<dbReference type="EMBL" id="LANX01000001">
    <property type="protein sequence ID" value="KJV69086.1"/>
    <property type="molecule type" value="Genomic_DNA"/>
</dbReference>
<keyword evidence="1" id="KW-1133">Transmembrane helix</keyword>
<dbReference type="RefSeq" id="WP_045808881.1">
    <property type="nucleotide sequence ID" value="NZ_LANX01000001.1"/>
</dbReference>
<accession>A0A0F3NMV9</accession>
<dbReference type="Proteomes" id="UP000033562">
    <property type="component" value="Unassembled WGS sequence"/>
</dbReference>
<feature type="transmembrane region" description="Helical" evidence="1">
    <location>
        <begin position="224"/>
        <end position="245"/>
    </location>
</feature>
<proteinExistence type="predicted"/>
<name>A0A0F3NMV9_9RICK</name>
<comment type="caution">
    <text evidence="2">The sequence shown here is derived from an EMBL/GenBank/DDBJ whole genome shotgun (WGS) entry which is preliminary data.</text>
</comment>
<gene>
    <name evidence="2" type="ORF">NLO413_0462</name>
</gene>
<feature type="transmembrane region" description="Helical" evidence="1">
    <location>
        <begin position="257"/>
        <end position="278"/>
    </location>
</feature>
<sequence length="324" mass="37192">MILHLDTDLVIKDVNKIVGYCINSKISKSVKKKLAFVVLRDEYNYNAIEMLKNALIQAVFARLVSKNLSHNEHYNKAINTLINKVISVHNTYCCDDVAYQRSMKKYNIAIKKANEKIKKLLDYFMNHRGIICKYGMSEDELKNVCEDIGLNIADLELILNNGPHDVLKMMFGIALKKSIILHNFFDNCIDAQNVNSYIKIIDYVIFHEKKEICKLSDKIVWDRLLYTCVAMLQSIMLVCGAICIVCNNNKSTQWTAALFTGLTFAFMGLQCYVFSLVLKDNHAYQDKLHNFIAGLQDILSDVDISYYDTNSIEEHRHSNSGLKF</sequence>
<protein>
    <submittedName>
        <fullName evidence="2">Uncharacterized protein</fullName>
    </submittedName>
</protein>
<organism evidence="2 3">
    <name type="scientific">Candidatus Neoehrlichia procyonis str. RAC413</name>
    <dbReference type="NCBI Taxonomy" id="1359163"/>
    <lineage>
        <taxon>Bacteria</taxon>
        <taxon>Pseudomonadati</taxon>
        <taxon>Pseudomonadota</taxon>
        <taxon>Alphaproteobacteria</taxon>
        <taxon>Rickettsiales</taxon>
        <taxon>Anaplasmataceae</taxon>
        <taxon>Candidatus Neoehrlichia</taxon>
    </lineage>
</organism>
<keyword evidence="1" id="KW-0812">Transmembrane</keyword>
<keyword evidence="3" id="KW-1185">Reference proteome</keyword>
<evidence type="ECO:0000256" key="1">
    <source>
        <dbReference type="SAM" id="Phobius"/>
    </source>
</evidence>
<keyword evidence="1" id="KW-0472">Membrane</keyword>